<dbReference type="InterPro" id="IPR029060">
    <property type="entry name" value="PIN-like_dom_sf"/>
</dbReference>
<organism evidence="6 7">
    <name type="scientific">Kockovaella imperatae</name>
    <dbReference type="NCBI Taxonomy" id="4999"/>
    <lineage>
        <taxon>Eukaryota</taxon>
        <taxon>Fungi</taxon>
        <taxon>Dikarya</taxon>
        <taxon>Basidiomycota</taxon>
        <taxon>Agaricomycotina</taxon>
        <taxon>Tremellomycetes</taxon>
        <taxon>Tremellales</taxon>
        <taxon>Cuniculitremaceae</taxon>
        <taxon>Kockovaella</taxon>
    </lineage>
</organism>
<dbReference type="Gene3D" id="3.40.50.1010">
    <property type="entry name" value="5'-nuclease"/>
    <property type="match status" value="1"/>
</dbReference>
<dbReference type="GO" id="GO:0004518">
    <property type="term" value="F:nuclease activity"/>
    <property type="evidence" value="ECO:0007669"/>
    <property type="project" value="InterPro"/>
</dbReference>
<dbReference type="InParanoid" id="A0A1Y1UD47"/>
<dbReference type="RefSeq" id="XP_021870038.1">
    <property type="nucleotide sequence ID" value="XM_022017497.1"/>
</dbReference>
<feature type="domain" description="Post-transcriptional regulator MKT1 C-terminal" evidence="4">
    <location>
        <begin position="505"/>
        <end position="769"/>
    </location>
</feature>
<dbReference type="AlphaFoldDB" id="A0A1Y1UD47"/>
<reference evidence="6 7" key="1">
    <citation type="submission" date="2017-03" db="EMBL/GenBank/DDBJ databases">
        <title>Widespread Adenine N6-methylation of Active Genes in Fungi.</title>
        <authorList>
            <consortium name="DOE Joint Genome Institute"/>
            <person name="Mondo S.J."/>
            <person name="Dannebaum R.O."/>
            <person name="Kuo R.C."/>
            <person name="Louie K.B."/>
            <person name="Bewick A.J."/>
            <person name="Labutti K."/>
            <person name="Haridas S."/>
            <person name="Kuo A."/>
            <person name="Salamov A."/>
            <person name="Ahrendt S.R."/>
            <person name="Lau R."/>
            <person name="Bowen B.P."/>
            <person name="Lipzen A."/>
            <person name="Sullivan W."/>
            <person name="Andreopoulos W.B."/>
            <person name="Clum A."/>
            <person name="Lindquist E."/>
            <person name="Daum C."/>
            <person name="Northen T.R."/>
            <person name="Ramamoorthy G."/>
            <person name="Schmitz R.J."/>
            <person name="Gryganskyi A."/>
            <person name="Culley D."/>
            <person name="Magnuson J."/>
            <person name="James T.Y."/>
            <person name="O'Malley M.A."/>
            <person name="Stajich J.E."/>
            <person name="Spatafora J.W."/>
            <person name="Visel A."/>
            <person name="Grigoriev I.V."/>
        </authorList>
    </citation>
    <scope>NUCLEOTIDE SEQUENCE [LARGE SCALE GENOMIC DNA]</scope>
    <source>
        <strain evidence="6 7">NRRL Y-17943</strain>
    </source>
</reference>
<dbReference type="GO" id="GO:0006417">
    <property type="term" value="P:regulation of translation"/>
    <property type="evidence" value="ECO:0007669"/>
    <property type="project" value="UniProtKB-KW"/>
</dbReference>
<comment type="caution">
    <text evidence="6">The sequence shown here is derived from an EMBL/GenBank/DDBJ whole genome shotgun (WGS) entry which is preliminary data.</text>
</comment>
<evidence type="ECO:0000256" key="2">
    <source>
        <dbReference type="ARBA" id="ARBA00024023"/>
    </source>
</evidence>
<dbReference type="OrthoDB" id="17262at2759"/>
<dbReference type="InterPro" id="IPR022040">
    <property type="entry name" value="MKT1_N"/>
</dbReference>
<dbReference type="STRING" id="4999.A0A1Y1UD47"/>
<dbReference type="Proteomes" id="UP000193218">
    <property type="component" value="Unassembled WGS sequence"/>
</dbReference>
<feature type="domain" description="XPG N-terminal" evidence="3">
    <location>
        <begin position="1"/>
        <end position="88"/>
    </location>
</feature>
<name>A0A1Y1UD47_9TREE</name>
<dbReference type="SUPFAM" id="SSF88723">
    <property type="entry name" value="PIN domain-like"/>
    <property type="match status" value="1"/>
</dbReference>
<evidence type="ECO:0000259" key="5">
    <source>
        <dbReference type="Pfam" id="PF12247"/>
    </source>
</evidence>
<evidence type="ECO:0000259" key="4">
    <source>
        <dbReference type="Pfam" id="PF12246"/>
    </source>
</evidence>
<dbReference type="CDD" id="cd09902">
    <property type="entry name" value="H3TH_MKT1"/>
    <property type="match status" value="1"/>
</dbReference>
<dbReference type="Pfam" id="PF12247">
    <property type="entry name" value="MKT1_N"/>
    <property type="match status" value="1"/>
</dbReference>
<dbReference type="InterPro" id="IPR037314">
    <property type="entry name" value="MKT1_H3TH"/>
</dbReference>
<evidence type="ECO:0000259" key="3">
    <source>
        <dbReference type="Pfam" id="PF00752"/>
    </source>
</evidence>
<dbReference type="InterPro" id="IPR006085">
    <property type="entry name" value="XPG_DNA_repair_N"/>
</dbReference>
<dbReference type="CDD" id="cd09858">
    <property type="entry name" value="PIN_MKT1"/>
    <property type="match status" value="1"/>
</dbReference>
<evidence type="ECO:0000313" key="6">
    <source>
        <dbReference type="EMBL" id="ORX35909.1"/>
    </source>
</evidence>
<accession>A0A1Y1UD47</accession>
<feature type="domain" description="Post-transcriptional regulator MKT1 N-terminal" evidence="5">
    <location>
        <begin position="326"/>
        <end position="417"/>
    </location>
</feature>
<dbReference type="PANTHER" id="PTHR11081:SF32">
    <property type="entry name" value="POST-TRANSCRIPTIONAL REGULATOR MKT1"/>
    <property type="match status" value="1"/>
</dbReference>
<keyword evidence="1" id="KW-0810">Translation regulation</keyword>
<evidence type="ECO:0000256" key="1">
    <source>
        <dbReference type="ARBA" id="ARBA00022845"/>
    </source>
</evidence>
<proteinExistence type="inferred from homology"/>
<dbReference type="InterPro" id="IPR006084">
    <property type="entry name" value="XPG/Rad2"/>
</dbReference>
<sequence length="773" mass="86079">MGVRGLDPYLRERKLFQTCPLAALSGSRLGIDGVHYLKTLLSEVDTREPLVASTGGLPLAITARIESNLRALESLRIKPVFVFAGLPIAQRPPPKGMDPVGERELQVKNEAWGHYESGDVARAIQTLTTVRGGAWTDWRDLLRSVLRIFRHRFTEYVISPYLESAQLAYLMKHPKGYIHAMYASTESLLWPVDRVITHIDWANHTNMTFIDKPRLVADVGLNADQFLDVCILAGSAISRTFPPFASDFSLKTILDLVRQYKSGIAVCQAWRQDNQVKALGYIDSFMRARLAVKYSLVLTTEGICMPLPMVVQPAAAPPPVTLADIPADFDEIFSLRLPDELYYHICRGLISPQVVGWLSSGLIVESQPLADSPDYRRFIKDVITEGHTAPRCTTLALLVDALHPQWKQRRVSAHYYYEPPFAPIHGSTVPFTDVMTQSLVDKCSSWQVPSSHLENELRRQNSSTIDIKLCIGALSSEELAAQTKLGKPSRPMDKKDEIVANVIWRFLDVRGFVAPNHSQTLMGKALHAACSQSRVTDRFQESLYLVLELLRAGVVHGQRWGSADEEPLSGGPTSGTEEEQASTLLIMRVLSVLPLSFRPQQWAGPLSRELLVFNSFVRALSKSLRALLEAITVHILLCGDARRNRDDHLDLMLSQPFQGEVNTGFGILAKTYLDVATFHLGEDASFTESNTSTPEVISAKQKAMEFLESSFTSIKLPAQEVERGFRFWDAVMIAIRTLAKEQGPSPGVAIAITSPAVIEAFEKADKWLKPMRP</sequence>
<dbReference type="Pfam" id="PF12246">
    <property type="entry name" value="MKT1_C"/>
    <property type="match status" value="1"/>
</dbReference>
<comment type="similarity">
    <text evidence="2">Belongs to the XPG/RAD2 endonuclease family.</text>
</comment>
<dbReference type="GO" id="GO:0003730">
    <property type="term" value="F:mRNA 3'-UTR binding"/>
    <property type="evidence" value="ECO:0007669"/>
    <property type="project" value="TreeGrafter"/>
</dbReference>
<dbReference type="EMBL" id="NBSH01000009">
    <property type="protein sequence ID" value="ORX35909.1"/>
    <property type="molecule type" value="Genomic_DNA"/>
</dbReference>
<gene>
    <name evidence="6" type="ORF">BD324DRAFT_642649</name>
</gene>
<dbReference type="PANTHER" id="PTHR11081">
    <property type="entry name" value="FLAP ENDONUCLEASE FAMILY MEMBER"/>
    <property type="match status" value="1"/>
</dbReference>
<dbReference type="GeneID" id="33559306"/>
<dbReference type="FunCoup" id="A0A1Y1UD47">
    <property type="interactions" value="282"/>
</dbReference>
<evidence type="ECO:0000313" key="7">
    <source>
        <dbReference type="Proteomes" id="UP000193218"/>
    </source>
</evidence>
<keyword evidence="7" id="KW-1185">Reference proteome</keyword>
<protein>
    <submittedName>
        <fullName evidence="6">Temperature dependent protein affecting M2 dsRNA replication-domain-containing protein</fullName>
    </submittedName>
</protein>
<dbReference type="InterPro" id="IPR022039">
    <property type="entry name" value="MKT1_C"/>
</dbReference>
<dbReference type="Pfam" id="PF00752">
    <property type="entry name" value="XPG_N"/>
    <property type="match status" value="1"/>
</dbReference>